<feature type="chain" id="PRO_5039144972" evidence="2">
    <location>
        <begin position="28"/>
        <end position="427"/>
    </location>
</feature>
<evidence type="ECO:0000256" key="1">
    <source>
        <dbReference type="SAM" id="MobiDB-lite"/>
    </source>
</evidence>
<evidence type="ECO:0000259" key="3">
    <source>
        <dbReference type="Pfam" id="PF13472"/>
    </source>
</evidence>
<evidence type="ECO:0000256" key="2">
    <source>
        <dbReference type="SAM" id="SignalP"/>
    </source>
</evidence>
<dbReference type="RefSeq" id="WP_137966563.1">
    <property type="nucleotide sequence ID" value="NZ_BJHV01000001.1"/>
</dbReference>
<evidence type="ECO:0000313" key="5">
    <source>
        <dbReference type="Proteomes" id="UP000299290"/>
    </source>
</evidence>
<sequence>MRSSTLRLSASLLALTTVMAASGTATARPGGPVPGRDRPGTGWSAGWAAPVQRPSAGFEKNWAESGFAERTAQTLRQVVRVTGGGTAARIRLSNRYGTAPLRIAGATIARTAHGASVQGASLRALTFGHRRPVEIPAGGETVSDAAPLRVAPRQPVTVTLYFDRPTGAATFHAQAYARSYRADGDHRADRTGTAFTETTHSWYYLSDVEVAGGPGHPGAVVAFGDSITDGFGSTDDADHRWPDLLAERLAAAGTPRPVLNSGIGGNLLLHDSAWYGDRAGARFRRDVLDKPGVRSVILLEGLNDIGFSEVDLPTYKPNPQVSAEQVIEGYRELIALAHARGIKVIGGTILPFKGAEYHTPRSEAKRAAINEWIRTSGAFDAVVDFATVMASPSDPLRLDPAYDSGDFKHPNDVGYRRMAEAIDLATL</sequence>
<dbReference type="InterPro" id="IPR053140">
    <property type="entry name" value="GDSL_Rv0518-like"/>
</dbReference>
<dbReference type="CDD" id="cd01830">
    <property type="entry name" value="XynE_like"/>
    <property type="match status" value="1"/>
</dbReference>
<feature type="signal peptide" evidence="2">
    <location>
        <begin position="1"/>
        <end position="27"/>
    </location>
</feature>
<keyword evidence="5" id="KW-1185">Reference proteome</keyword>
<dbReference type="GO" id="GO:0016787">
    <property type="term" value="F:hydrolase activity"/>
    <property type="evidence" value="ECO:0007669"/>
    <property type="project" value="UniProtKB-KW"/>
</dbReference>
<dbReference type="Gene3D" id="3.40.50.1110">
    <property type="entry name" value="SGNH hydrolase"/>
    <property type="match status" value="1"/>
</dbReference>
<reference evidence="4 5" key="1">
    <citation type="journal article" date="2020" name="Int. J. Syst. Evol. Microbiol.">
        <title>Reclassification of Streptomyces castelarensis and Streptomyces sporoclivatus as later heterotypic synonyms of Streptomyces antimycoticus.</title>
        <authorList>
            <person name="Komaki H."/>
            <person name="Tamura T."/>
        </authorList>
    </citation>
    <scope>NUCLEOTIDE SEQUENCE [LARGE SCALE GENOMIC DNA]</scope>
    <source>
        <strain evidence="4 5">NBRC 12839</strain>
    </source>
</reference>
<feature type="region of interest" description="Disordered" evidence="1">
    <location>
        <begin position="24"/>
        <end position="44"/>
    </location>
</feature>
<dbReference type="Proteomes" id="UP000299290">
    <property type="component" value="Unassembled WGS sequence"/>
</dbReference>
<dbReference type="AlphaFoldDB" id="A0A4D4K7C7"/>
<dbReference type="InterPro" id="IPR036514">
    <property type="entry name" value="SGNH_hydro_sf"/>
</dbReference>
<accession>A0A4D4K7C7</accession>
<comment type="caution">
    <text evidence="4">The sequence shown here is derived from an EMBL/GenBank/DDBJ whole genome shotgun (WGS) entry which is preliminary data.</text>
</comment>
<keyword evidence="4" id="KW-0378">Hydrolase</keyword>
<proteinExistence type="predicted"/>
<dbReference type="SUPFAM" id="SSF52266">
    <property type="entry name" value="SGNH hydrolase"/>
    <property type="match status" value="1"/>
</dbReference>
<evidence type="ECO:0000313" key="4">
    <source>
        <dbReference type="EMBL" id="GDY44014.1"/>
    </source>
</evidence>
<organism evidence="4 5">
    <name type="scientific">Streptomyces antimycoticus</name>
    <dbReference type="NCBI Taxonomy" id="68175"/>
    <lineage>
        <taxon>Bacteria</taxon>
        <taxon>Bacillati</taxon>
        <taxon>Actinomycetota</taxon>
        <taxon>Actinomycetes</taxon>
        <taxon>Kitasatosporales</taxon>
        <taxon>Streptomycetaceae</taxon>
        <taxon>Streptomyces</taxon>
        <taxon>Streptomyces violaceusniger group</taxon>
    </lineage>
</organism>
<name>A0A4D4K7C7_9ACTN</name>
<dbReference type="Pfam" id="PF13472">
    <property type="entry name" value="Lipase_GDSL_2"/>
    <property type="match status" value="1"/>
</dbReference>
<dbReference type="PANTHER" id="PTHR43784:SF2">
    <property type="entry name" value="GDSL-LIKE LIPASE_ACYLHYDROLASE, PUTATIVE (AFU_ORTHOLOGUE AFUA_2G00820)-RELATED"/>
    <property type="match status" value="1"/>
</dbReference>
<keyword evidence="2" id="KW-0732">Signal</keyword>
<feature type="domain" description="SGNH hydrolase-type esterase" evidence="3">
    <location>
        <begin position="222"/>
        <end position="417"/>
    </location>
</feature>
<dbReference type="InterPro" id="IPR013830">
    <property type="entry name" value="SGNH_hydro"/>
</dbReference>
<dbReference type="EMBL" id="BJHV01000001">
    <property type="protein sequence ID" value="GDY44014.1"/>
    <property type="molecule type" value="Genomic_DNA"/>
</dbReference>
<protein>
    <submittedName>
        <fullName evidence="4">SGNH hydrolase</fullName>
    </submittedName>
</protein>
<dbReference type="PANTHER" id="PTHR43784">
    <property type="entry name" value="GDSL-LIKE LIPASE/ACYLHYDROLASE, PUTATIVE (AFU_ORTHOLOGUE AFUA_2G00820)-RELATED"/>
    <property type="match status" value="1"/>
</dbReference>
<gene>
    <name evidence="4" type="ORF">SANT12839_048960</name>
</gene>